<dbReference type="AlphaFoldDB" id="A0A0N4ZXV2"/>
<feature type="region of interest" description="Disordered" evidence="1">
    <location>
        <begin position="222"/>
        <end position="282"/>
    </location>
</feature>
<accession>A0A0N4ZXV2</accession>
<evidence type="ECO:0000256" key="1">
    <source>
        <dbReference type="SAM" id="MobiDB-lite"/>
    </source>
</evidence>
<sequence length="321" mass="33341">MQPPAKRGPADLTLDLTLIASDPVGLEGDDGDADAAGVVAGQQTLVGVSQGQFHVQRGLPGAVRAGRGLVAGVAQGHGLFRDGRGAADDAGLVLGLQRDRDDVGELGRIEASAVRGAEVGLREGHGVAGVAAGQVRVDVQRAVAADHFEGRVGVVVRRIDADHAEVDRRVGITEVVGAIRRHIALQREGRAVGGRGVGGVGGEARAADGDQSSAAVVNGGVQQVGSQNSQAVVGGVRERNAEERAVGRDRTLVDRAAGQSRSGGQSDGGDAGEKRNHFHWNSPNLVETKLVDRDGRSSPDLQRCLRFVKTRVKKKNNDLPR</sequence>
<feature type="compositionally biased region" description="Low complexity" evidence="1">
    <location>
        <begin position="255"/>
        <end position="264"/>
    </location>
</feature>
<feature type="compositionally biased region" description="Low complexity" evidence="1">
    <location>
        <begin position="222"/>
        <end position="235"/>
    </location>
</feature>
<proteinExistence type="predicted"/>
<organism evidence="2 3">
    <name type="scientific">Parastrongyloides trichosuri</name>
    <name type="common">Possum-specific nematode worm</name>
    <dbReference type="NCBI Taxonomy" id="131310"/>
    <lineage>
        <taxon>Eukaryota</taxon>
        <taxon>Metazoa</taxon>
        <taxon>Ecdysozoa</taxon>
        <taxon>Nematoda</taxon>
        <taxon>Chromadorea</taxon>
        <taxon>Rhabditida</taxon>
        <taxon>Tylenchina</taxon>
        <taxon>Panagrolaimomorpha</taxon>
        <taxon>Strongyloidoidea</taxon>
        <taxon>Strongyloididae</taxon>
        <taxon>Parastrongyloides</taxon>
    </lineage>
</organism>
<evidence type="ECO:0000313" key="3">
    <source>
        <dbReference type="WBParaSite" id="PTRK_0001360800.1"/>
    </source>
</evidence>
<dbReference type="WBParaSite" id="PTRK_0001360800.1">
    <property type="protein sequence ID" value="PTRK_0001360800.1"/>
    <property type="gene ID" value="PTRK_0001360800"/>
</dbReference>
<keyword evidence="2" id="KW-1185">Reference proteome</keyword>
<protein>
    <submittedName>
        <fullName evidence="3">LigA</fullName>
    </submittedName>
</protein>
<name>A0A0N4ZXV2_PARTI</name>
<reference evidence="3" key="1">
    <citation type="submission" date="2017-02" db="UniProtKB">
        <authorList>
            <consortium name="WormBaseParasite"/>
        </authorList>
    </citation>
    <scope>IDENTIFICATION</scope>
</reference>
<feature type="compositionally biased region" description="Basic and acidic residues" evidence="1">
    <location>
        <begin position="236"/>
        <end position="253"/>
    </location>
</feature>
<evidence type="ECO:0000313" key="2">
    <source>
        <dbReference type="Proteomes" id="UP000038045"/>
    </source>
</evidence>
<dbReference type="Proteomes" id="UP000038045">
    <property type="component" value="Unplaced"/>
</dbReference>